<keyword evidence="3" id="KW-1185">Reference proteome</keyword>
<keyword evidence="1" id="KW-0472">Membrane</keyword>
<dbReference type="Proteomes" id="UP000037405">
    <property type="component" value="Unassembled WGS sequence"/>
</dbReference>
<evidence type="ECO:0000313" key="2">
    <source>
        <dbReference type="EMBL" id="KON91079.1"/>
    </source>
</evidence>
<reference evidence="3" key="1">
    <citation type="submission" date="2015-07" db="EMBL/GenBank/DDBJ databases">
        <title>Fjat-14235 jcm11544.</title>
        <authorList>
            <person name="Liu B."/>
            <person name="Wang J."/>
            <person name="Zhu Y."/>
            <person name="Liu G."/>
            <person name="Chen Q."/>
            <person name="Chen Z."/>
            <person name="Lan J."/>
            <person name="Che J."/>
            <person name="Ge C."/>
            <person name="Shi H."/>
            <person name="Pan Z."/>
            <person name="Liu X."/>
        </authorList>
    </citation>
    <scope>NUCLEOTIDE SEQUENCE [LARGE SCALE GENOMIC DNA]</scope>
    <source>
        <strain evidence="3">JCM 11544</strain>
    </source>
</reference>
<feature type="transmembrane region" description="Helical" evidence="1">
    <location>
        <begin position="33"/>
        <end position="51"/>
    </location>
</feature>
<evidence type="ECO:0000313" key="3">
    <source>
        <dbReference type="Proteomes" id="UP000037405"/>
    </source>
</evidence>
<proteinExistence type="predicted"/>
<organism evidence="2 3">
    <name type="scientific">Rossellomorea marisflavi</name>
    <dbReference type="NCBI Taxonomy" id="189381"/>
    <lineage>
        <taxon>Bacteria</taxon>
        <taxon>Bacillati</taxon>
        <taxon>Bacillota</taxon>
        <taxon>Bacilli</taxon>
        <taxon>Bacillales</taxon>
        <taxon>Bacillaceae</taxon>
        <taxon>Rossellomorea</taxon>
    </lineage>
</organism>
<sequence length="62" mass="6738">MTLWICVALILLSTVLGSVMNDKKLNARQKKRTAIWMIGSSVSLAAALAIVEYSDTIAAWLS</sequence>
<keyword evidence="1" id="KW-1133">Transmembrane helix</keyword>
<comment type="caution">
    <text evidence="2">The sequence shown here is derived from an EMBL/GenBank/DDBJ whole genome shotgun (WGS) entry which is preliminary data.</text>
</comment>
<evidence type="ECO:0000256" key="1">
    <source>
        <dbReference type="SAM" id="Phobius"/>
    </source>
</evidence>
<dbReference type="OrthoDB" id="2973101at2"/>
<accession>A0A0M0GML2</accession>
<dbReference type="AlphaFoldDB" id="A0A0M0GML2"/>
<protein>
    <submittedName>
        <fullName evidence="2">Uncharacterized protein</fullName>
    </submittedName>
</protein>
<keyword evidence="1" id="KW-0812">Transmembrane</keyword>
<dbReference type="EMBL" id="LGUE01000001">
    <property type="protein sequence ID" value="KON91079.1"/>
    <property type="molecule type" value="Genomic_DNA"/>
</dbReference>
<gene>
    <name evidence="2" type="ORF">AF331_00605</name>
</gene>
<name>A0A0M0GML2_9BACI</name>
<dbReference type="RefSeq" id="WP_053426321.1">
    <property type="nucleotide sequence ID" value="NZ_LGUE01000001.1"/>
</dbReference>